<dbReference type="EMBL" id="CP110226">
    <property type="protein sequence ID" value="UZD24445.1"/>
    <property type="molecule type" value="Genomic_DNA"/>
</dbReference>
<name>A0ABY6MMQ5_9BACT</name>
<accession>A0ABY6MMQ5</accession>
<dbReference type="RefSeq" id="WP_264811157.1">
    <property type="nucleotide sequence ID" value="NZ_CP110226.1"/>
</dbReference>
<organism evidence="1 2">
    <name type="scientific">Algoriphagus halophytocola</name>
    <dbReference type="NCBI Taxonomy" id="2991499"/>
    <lineage>
        <taxon>Bacteria</taxon>
        <taxon>Pseudomonadati</taxon>
        <taxon>Bacteroidota</taxon>
        <taxon>Cytophagia</taxon>
        <taxon>Cytophagales</taxon>
        <taxon>Cyclobacteriaceae</taxon>
        <taxon>Algoriphagus</taxon>
    </lineage>
</organism>
<reference evidence="1" key="1">
    <citation type="submission" date="2022-10" db="EMBL/GenBank/DDBJ databases">
        <title>Algoriphagus sp. a novel bacteria isolate from halophytes salicornia europaea.</title>
        <authorList>
            <person name="Peng Y."/>
            <person name="Jiang L."/>
            <person name="Lee J."/>
        </authorList>
    </citation>
    <scope>NUCLEOTIDE SEQUENCE</scope>
    <source>
        <strain evidence="1">TR-M5</strain>
    </source>
</reference>
<gene>
    <name evidence="1" type="ORF">OM944_08065</name>
</gene>
<dbReference type="Proteomes" id="UP001163156">
    <property type="component" value="Chromosome"/>
</dbReference>
<evidence type="ECO:0000313" key="1">
    <source>
        <dbReference type="EMBL" id="UZD24445.1"/>
    </source>
</evidence>
<protein>
    <submittedName>
        <fullName evidence="1">Uncharacterized protein</fullName>
    </submittedName>
</protein>
<proteinExistence type="predicted"/>
<keyword evidence="2" id="KW-1185">Reference proteome</keyword>
<sequence>MAEENCDLYKSPKIALQAYQAIIPIYFFNPEFALDFVWRAEISSGCGEEL</sequence>
<evidence type="ECO:0000313" key="2">
    <source>
        <dbReference type="Proteomes" id="UP001163156"/>
    </source>
</evidence>